<name>A0A9D1IZ15_9FIRM</name>
<dbReference type="EMBL" id="DVHH01000145">
    <property type="protein sequence ID" value="HIR55101.1"/>
    <property type="molecule type" value="Genomic_DNA"/>
</dbReference>
<feature type="transmembrane region" description="Helical" evidence="4">
    <location>
        <begin position="86"/>
        <end position="108"/>
    </location>
</feature>
<keyword evidence="4" id="KW-1133">Transmembrane helix</keyword>
<organism evidence="6 7">
    <name type="scientific">Candidatus Scatomorpha intestinigallinarum</name>
    <dbReference type="NCBI Taxonomy" id="2840923"/>
    <lineage>
        <taxon>Bacteria</taxon>
        <taxon>Bacillati</taxon>
        <taxon>Bacillota</taxon>
        <taxon>Clostridia</taxon>
        <taxon>Eubacteriales</taxon>
        <taxon>Candidatus Scatomorpha</taxon>
    </lineage>
</organism>
<comment type="similarity">
    <text evidence="1">Belongs to the zinc-associated anti-sigma factor (ZAS) superfamily. Anti-sigma-W factor family.</text>
</comment>
<dbReference type="AlphaFoldDB" id="A0A9D1IZ15"/>
<evidence type="ECO:0000259" key="5">
    <source>
        <dbReference type="Pfam" id="PF13490"/>
    </source>
</evidence>
<feature type="region of interest" description="Disordered" evidence="3">
    <location>
        <begin position="139"/>
        <end position="165"/>
    </location>
</feature>
<comment type="caution">
    <text evidence="6">The sequence shown here is derived from an EMBL/GenBank/DDBJ whole genome shotgun (WGS) entry which is preliminary data.</text>
</comment>
<accession>A0A9D1IZ15</accession>
<keyword evidence="4" id="KW-0472">Membrane</keyword>
<dbReference type="Gene3D" id="1.10.10.1320">
    <property type="entry name" value="Anti-sigma factor, zinc-finger domain"/>
    <property type="match status" value="1"/>
</dbReference>
<evidence type="ECO:0000313" key="6">
    <source>
        <dbReference type="EMBL" id="HIR55101.1"/>
    </source>
</evidence>
<sequence length="281" mass="28768">MSECDKYQEMISQMLDGELPEPHKTELVKHLGCCPDCRRVYDAFSAISLSLGETAAPEGFAGDVMAAVRTQGVHGSGRSKAPGKSLARYLALAACLVLAVLATVRLALPSGVRTDGAGAGVPQAAQFGVAAAPYEVDPRDAAGDEALPPADNSAENTESENPAETGVADGAAVPELFSQSGEGVLSLDAGSISSIDISAEGLSRTITDEDDILVIASMLSPAGDAQPQALGDVYCSVGLNYDEGSSTLNVYMAEGLLLCETGDGFTYSAAGSPEEFIAALD</sequence>
<evidence type="ECO:0000256" key="3">
    <source>
        <dbReference type="SAM" id="MobiDB-lite"/>
    </source>
</evidence>
<protein>
    <recommendedName>
        <fullName evidence="2">Anti-sigma-W factor RsiW</fullName>
    </recommendedName>
</protein>
<evidence type="ECO:0000256" key="1">
    <source>
        <dbReference type="ARBA" id="ARBA00024353"/>
    </source>
</evidence>
<evidence type="ECO:0000256" key="2">
    <source>
        <dbReference type="ARBA" id="ARBA00024438"/>
    </source>
</evidence>
<feature type="domain" description="Putative zinc-finger" evidence="5">
    <location>
        <begin position="4"/>
        <end position="38"/>
    </location>
</feature>
<proteinExistence type="inferred from homology"/>
<dbReference type="InterPro" id="IPR041916">
    <property type="entry name" value="Anti_sigma_zinc_sf"/>
</dbReference>
<dbReference type="Proteomes" id="UP000824238">
    <property type="component" value="Unassembled WGS sequence"/>
</dbReference>
<keyword evidence="4" id="KW-0812">Transmembrane</keyword>
<dbReference type="Pfam" id="PF13490">
    <property type="entry name" value="zf-HC2"/>
    <property type="match status" value="1"/>
</dbReference>
<reference evidence="6" key="2">
    <citation type="journal article" date="2021" name="PeerJ">
        <title>Extensive microbial diversity within the chicken gut microbiome revealed by metagenomics and culture.</title>
        <authorList>
            <person name="Gilroy R."/>
            <person name="Ravi A."/>
            <person name="Getino M."/>
            <person name="Pursley I."/>
            <person name="Horton D.L."/>
            <person name="Alikhan N.F."/>
            <person name="Baker D."/>
            <person name="Gharbi K."/>
            <person name="Hall N."/>
            <person name="Watson M."/>
            <person name="Adriaenssens E.M."/>
            <person name="Foster-Nyarko E."/>
            <person name="Jarju S."/>
            <person name="Secka A."/>
            <person name="Antonio M."/>
            <person name="Oren A."/>
            <person name="Chaudhuri R.R."/>
            <person name="La Ragione R."/>
            <person name="Hildebrand F."/>
            <person name="Pallen M.J."/>
        </authorList>
    </citation>
    <scope>NUCLEOTIDE SEQUENCE</scope>
    <source>
        <strain evidence="6">ChiGjej3B3-7149</strain>
    </source>
</reference>
<reference evidence="6" key="1">
    <citation type="submission" date="2020-10" db="EMBL/GenBank/DDBJ databases">
        <authorList>
            <person name="Gilroy R."/>
        </authorList>
    </citation>
    <scope>NUCLEOTIDE SEQUENCE</scope>
    <source>
        <strain evidence="6">ChiGjej3B3-7149</strain>
    </source>
</reference>
<feature type="compositionally biased region" description="Polar residues" evidence="3">
    <location>
        <begin position="153"/>
        <end position="162"/>
    </location>
</feature>
<evidence type="ECO:0000256" key="4">
    <source>
        <dbReference type="SAM" id="Phobius"/>
    </source>
</evidence>
<dbReference type="InterPro" id="IPR027383">
    <property type="entry name" value="Znf_put"/>
</dbReference>
<gene>
    <name evidence="6" type="ORF">IAD36_05865</name>
</gene>
<evidence type="ECO:0000313" key="7">
    <source>
        <dbReference type="Proteomes" id="UP000824238"/>
    </source>
</evidence>